<dbReference type="GO" id="GO:0005524">
    <property type="term" value="F:ATP binding"/>
    <property type="evidence" value="ECO:0007669"/>
    <property type="project" value="InterPro"/>
</dbReference>
<dbReference type="GO" id="GO:0046899">
    <property type="term" value="F:nucleoside triphosphate adenylate kinase activity"/>
    <property type="evidence" value="ECO:0007669"/>
    <property type="project" value="UniProtKB-UniRule"/>
</dbReference>
<feature type="binding site" evidence="5">
    <location>
        <position position="65"/>
    </location>
    <ligand>
        <name>AMP</name>
        <dbReference type="ChEBI" id="CHEBI:456215"/>
    </ligand>
</feature>
<evidence type="ECO:0000259" key="6">
    <source>
        <dbReference type="Pfam" id="PF05191"/>
    </source>
</evidence>
<dbReference type="HAMAP" id="MF_00235">
    <property type="entry name" value="Adenylate_kinase_Adk"/>
    <property type="match status" value="1"/>
</dbReference>
<keyword evidence="3 5" id="KW-0418">Kinase</keyword>
<dbReference type="Proteomes" id="UP000281245">
    <property type="component" value="Unassembled WGS sequence"/>
</dbReference>
<evidence type="ECO:0000313" key="8">
    <source>
        <dbReference type="Proteomes" id="UP000281245"/>
    </source>
</evidence>
<dbReference type="Pfam" id="PF00406">
    <property type="entry name" value="ADK"/>
    <property type="match status" value="2"/>
</dbReference>
<dbReference type="PROSITE" id="PS00113">
    <property type="entry name" value="ADENYLATE_KINASE"/>
    <property type="match status" value="1"/>
</dbReference>
<dbReference type="GO" id="GO:0006172">
    <property type="term" value="P:ADP biosynthetic process"/>
    <property type="evidence" value="ECO:0007669"/>
    <property type="project" value="UniProtKB-UniRule"/>
</dbReference>
<organism evidence="7 8">
    <name type="scientific">Hortaea werneckii</name>
    <name type="common">Black yeast</name>
    <name type="synonym">Cladosporium werneckii</name>
    <dbReference type="NCBI Taxonomy" id="91943"/>
    <lineage>
        <taxon>Eukaryota</taxon>
        <taxon>Fungi</taxon>
        <taxon>Dikarya</taxon>
        <taxon>Ascomycota</taxon>
        <taxon>Pezizomycotina</taxon>
        <taxon>Dothideomycetes</taxon>
        <taxon>Dothideomycetidae</taxon>
        <taxon>Mycosphaerellales</taxon>
        <taxon>Teratosphaeriaceae</taxon>
        <taxon>Hortaea</taxon>
    </lineage>
</organism>
<dbReference type="GO" id="GO:0046033">
    <property type="term" value="P:AMP metabolic process"/>
    <property type="evidence" value="ECO:0007669"/>
    <property type="project" value="UniProtKB-UniRule"/>
</dbReference>
<protein>
    <recommendedName>
        <fullName evidence="5">GTP:AMP phosphotransferase, mitochondrial</fullName>
        <ecNumber evidence="5">2.7.4.10</ecNumber>
    </recommendedName>
    <alternativeName>
        <fullName evidence="5">Adenylate kinase 3</fullName>
        <shortName evidence="5">AK 3</shortName>
    </alternativeName>
</protein>
<dbReference type="SUPFAM" id="SSF52540">
    <property type="entry name" value="P-loop containing nucleoside triphosphate hydrolases"/>
    <property type="match status" value="1"/>
</dbReference>
<dbReference type="PANTHER" id="PTHR23359">
    <property type="entry name" value="NUCLEOTIDE KINASE"/>
    <property type="match status" value="1"/>
</dbReference>
<dbReference type="VEuPathDB" id="FungiDB:BTJ68_07372"/>
<dbReference type="InterPro" id="IPR007862">
    <property type="entry name" value="Adenylate_kinase_lid-dom"/>
</dbReference>
<feature type="binding site" evidence="5">
    <location>
        <begin position="43"/>
        <end position="48"/>
    </location>
    <ligand>
        <name>GTP</name>
        <dbReference type="ChEBI" id="CHEBI:37565"/>
    </ligand>
</feature>
<feature type="binding site" evidence="5">
    <location>
        <begin position="165"/>
        <end position="168"/>
    </location>
    <ligand>
        <name>AMP</name>
        <dbReference type="ChEBI" id="CHEBI:456215"/>
    </ligand>
</feature>
<feature type="region of interest" description="LID" evidence="5">
    <location>
        <begin position="201"/>
        <end position="238"/>
    </location>
</feature>
<accession>A0A3M6WL68</accession>
<comment type="caution">
    <text evidence="7">The sequence shown here is derived from an EMBL/GenBank/DDBJ whole genome shotgun (WGS) entry which is preliminary data.</text>
</comment>
<dbReference type="GO" id="GO:0004017">
    <property type="term" value="F:AMP kinase activity"/>
    <property type="evidence" value="ECO:0007669"/>
    <property type="project" value="InterPro"/>
</dbReference>
<dbReference type="GO" id="GO:0046039">
    <property type="term" value="P:GTP metabolic process"/>
    <property type="evidence" value="ECO:0007669"/>
    <property type="project" value="UniProtKB-UniRule"/>
</dbReference>
<sequence>MSYLDLTGEDNSAWSALKSVQDPPGMVQHLRRAARIILIGAPGVGKGTQTERMLQRFPQLSAISSGDLLRENVRQRTPLGIQAEHLMSTGALVPDSMILRLIRNALTTRGWLMPKGGFQPLTVNSVATGFTPSSTETDFPTTIPPIEDAEYEYSDDANASFILDGFPRTTGQAKQLAALLPMNMVIHIHTPASIVIDRICNRWIHAPSGRVYNTTFNAPKNPGFDDITGEPLMQRDDDKPEVWEKRLKSFEDNSAPLLEHYDRMGVLWRVEGNSSDEITPQIYEEFGKRFGAGPLYKYNQV</sequence>
<proteinExistence type="inferred from homology"/>
<feature type="binding site" evidence="5">
    <location>
        <position position="202"/>
    </location>
    <ligand>
        <name>GTP</name>
        <dbReference type="ChEBI" id="CHEBI:37565"/>
    </ligand>
</feature>
<evidence type="ECO:0000256" key="4">
    <source>
        <dbReference type="ARBA" id="ARBA00023128"/>
    </source>
</evidence>
<dbReference type="Gene3D" id="3.40.50.300">
    <property type="entry name" value="P-loop containing nucleotide triphosphate hydrolases"/>
    <property type="match status" value="1"/>
</dbReference>
<comment type="function">
    <text evidence="5">Involved in maintaining the homeostasis of cellular nucleotides by catalyzing the interconversion of nucleoside phosphates. Has GTP:AMP phosphotransferase and ITP:AMP phosphotransferase activities.</text>
</comment>
<comment type="similarity">
    <text evidence="5">Belongs to the adenylate kinase family. AK3 subfamily.</text>
</comment>
<dbReference type="InterPro" id="IPR033690">
    <property type="entry name" value="Adenylat_kinase_CS"/>
</dbReference>
<keyword evidence="5" id="KW-0342">GTP-binding</keyword>
<feature type="domain" description="Adenylate kinase active site lid" evidence="6">
    <location>
        <begin position="202"/>
        <end position="237"/>
    </location>
</feature>
<dbReference type="CDD" id="cd01428">
    <property type="entry name" value="ADK"/>
    <property type="match status" value="1"/>
</dbReference>
<evidence type="ECO:0000256" key="2">
    <source>
        <dbReference type="ARBA" id="ARBA00022741"/>
    </source>
</evidence>
<dbReference type="GO" id="GO:0005525">
    <property type="term" value="F:GTP binding"/>
    <property type="evidence" value="ECO:0007669"/>
    <property type="project" value="UniProtKB-KW"/>
</dbReference>
<feature type="binding site" evidence="5">
    <location>
        <begin position="211"/>
        <end position="212"/>
    </location>
    <ligand>
        <name>GTP</name>
        <dbReference type="ChEBI" id="CHEBI:37565"/>
    </ligand>
</feature>
<evidence type="ECO:0000256" key="1">
    <source>
        <dbReference type="ARBA" id="ARBA00022679"/>
    </source>
</evidence>
<dbReference type="InterPro" id="IPR000850">
    <property type="entry name" value="Adenylat/UMP-CMP_kin"/>
</dbReference>
<keyword evidence="2 5" id="KW-0547">Nucleotide-binding</keyword>
<keyword evidence="1 5" id="KW-0808">Transferase</keyword>
<feature type="binding site" evidence="5">
    <location>
        <position position="70"/>
    </location>
    <ligand>
        <name>AMP</name>
        <dbReference type="ChEBI" id="CHEBI:456215"/>
    </ligand>
</feature>
<feature type="binding site" evidence="5">
    <location>
        <position position="246"/>
    </location>
    <ligand>
        <name>AMP</name>
        <dbReference type="ChEBI" id="CHEBI:456215"/>
    </ligand>
</feature>
<dbReference type="HAMAP" id="MF_03169">
    <property type="entry name" value="Adenylate_kinase_AK3"/>
    <property type="match status" value="1"/>
</dbReference>
<feature type="binding site" evidence="5">
    <location>
        <begin position="91"/>
        <end position="93"/>
    </location>
    <ligand>
        <name>AMP</name>
        <dbReference type="ChEBI" id="CHEBI:456215"/>
    </ligand>
</feature>
<comment type="catalytic activity">
    <reaction evidence="5">
        <text>a ribonucleoside 5'-triphosphate + AMP = a ribonucleoside 5'-diphosphate + ADP</text>
        <dbReference type="Rhea" id="RHEA:13749"/>
        <dbReference type="ChEBI" id="CHEBI:57930"/>
        <dbReference type="ChEBI" id="CHEBI:61557"/>
        <dbReference type="ChEBI" id="CHEBI:456215"/>
        <dbReference type="ChEBI" id="CHEBI:456216"/>
        <dbReference type="EC" id="2.7.4.10"/>
    </reaction>
</comment>
<feature type="binding site" evidence="5">
    <location>
        <position position="235"/>
    </location>
    <ligand>
        <name>AMP</name>
        <dbReference type="ChEBI" id="CHEBI:456215"/>
    </ligand>
</feature>
<dbReference type="InterPro" id="IPR027417">
    <property type="entry name" value="P-loop_NTPase"/>
</dbReference>
<comment type="domain">
    <text evidence="5">Consists of three domains, a large central CORE domain and two small peripheral domains, NMPbind and LID, which undergo movements during catalysis. The LID domain closes over the site of phosphoryl transfer upon GTP binding. Assembling and dissambling the active center during each catalytic cycle provides an effective means to prevent GTP hydrolysis.</text>
</comment>
<dbReference type="GO" id="GO:0005759">
    <property type="term" value="C:mitochondrial matrix"/>
    <property type="evidence" value="ECO:0007669"/>
    <property type="project" value="UniProtKB-SubCell"/>
</dbReference>
<dbReference type="AlphaFoldDB" id="A0A3M6WL68"/>
<comment type="subcellular location">
    <subcellularLocation>
        <location evidence="5">Mitochondrion matrix</location>
    </subcellularLocation>
</comment>
<feature type="binding site" evidence="5">
    <location>
        <position position="275"/>
    </location>
    <ligand>
        <name>GTP</name>
        <dbReference type="ChEBI" id="CHEBI:37565"/>
    </ligand>
</feature>
<evidence type="ECO:0000313" key="7">
    <source>
        <dbReference type="EMBL" id="RMX79304.1"/>
    </source>
</evidence>
<feature type="region of interest" description="NMPbind" evidence="5">
    <location>
        <begin position="64"/>
        <end position="93"/>
    </location>
</feature>
<feature type="binding site" evidence="5">
    <location>
        <position position="172"/>
    </location>
    <ligand>
        <name>AMP</name>
        <dbReference type="ChEBI" id="CHEBI:456215"/>
    </ligand>
</feature>
<dbReference type="OrthoDB" id="439792at2759"/>
<evidence type="ECO:0000256" key="5">
    <source>
        <dbReference type="HAMAP-Rule" id="MF_03169"/>
    </source>
</evidence>
<dbReference type="InterPro" id="IPR028586">
    <property type="entry name" value="AK3/Ak4_mitochondrial"/>
</dbReference>
<evidence type="ECO:0000256" key="3">
    <source>
        <dbReference type="ARBA" id="ARBA00022777"/>
    </source>
</evidence>
<dbReference type="Pfam" id="PF05191">
    <property type="entry name" value="ADK_lid"/>
    <property type="match status" value="1"/>
</dbReference>
<dbReference type="EMBL" id="QWIJ01000726">
    <property type="protein sequence ID" value="RMX79304.1"/>
    <property type="molecule type" value="Genomic_DNA"/>
</dbReference>
<dbReference type="PRINTS" id="PR00094">
    <property type="entry name" value="ADENYLTKNASE"/>
</dbReference>
<name>A0A3M6WL68_HORWE</name>
<reference evidence="7 8" key="1">
    <citation type="journal article" date="2018" name="BMC Genomics">
        <title>Genomic evidence for intraspecific hybridization in a clonal and extremely halotolerant yeast.</title>
        <authorList>
            <person name="Gostincar C."/>
            <person name="Stajich J.E."/>
            <person name="Zupancic J."/>
            <person name="Zalar P."/>
            <person name="Gunde-Cimerman N."/>
        </authorList>
    </citation>
    <scope>NUCLEOTIDE SEQUENCE [LARGE SCALE GENOMIC DNA]</scope>
    <source>
        <strain evidence="7 8">EXF-6656</strain>
    </source>
</reference>
<keyword evidence="4 5" id="KW-0496">Mitochondrion</keyword>
<dbReference type="SUPFAM" id="SSF57774">
    <property type="entry name" value="Microbial and mitochondrial ADK, insert 'zinc finger' domain"/>
    <property type="match status" value="1"/>
</dbReference>
<dbReference type="EC" id="2.7.4.10" evidence="5"/>
<dbReference type="InterPro" id="IPR036193">
    <property type="entry name" value="ADK_active_lid_dom_sf"/>
</dbReference>
<gene>
    <name evidence="5" type="primary">ADK2</name>
    <name evidence="7" type="ORF">D0869_08417</name>
</gene>
<dbReference type="GO" id="GO:0046041">
    <property type="term" value="P:ITP metabolic process"/>
    <property type="evidence" value="ECO:0007669"/>
    <property type="project" value="UniProtKB-UniRule"/>
</dbReference>
<comment type="subunit">
    <text evidence="5">Monomer.</text>
</comment>